<keyword evidence="6 9" id="KW-1133">Transmembrane helix</keyword>
<dbReference type="InterPro" id="IPR044726">
    <property type="entry name" value="ABCC_6TM_D2"/>
</dbReference>
<feature type="transmembrane region" description="Helical" evidence="9">
    <location>
        <begin position="582"/>
        <end position="610"/>
    </location>
</feature>
<feature type="transmembrane region" description="Helical" evidence="9">
    <location>
        <begin position="238"/>
        <end position="262"/>
    </location>
</feature>
<dbReference type="InterPro" id="IPR027417">
    <property type="entry name" value="P-loop_NTPase"/>
</dbReference>
<keyword evidence="5" id="KW-0067">ATP-binding</keyword>
<dbReference type="SMART" id="SM00382">
    <property type="entry name" value="AAA"/>
    <property type="match status" value="2"/>
</dbReference>
<reference evidence="12 13" key="1">
    <citation type="submission" date="2016-12" db="EMBL/GenBank/DDBJ databases">
        <title>The genomes of Aspergillus section Nigri reveals drivers in fungal speciation.</title>
        <authorList>
            <consortium name="DOE Joint Genome Institute"/>
            <person name="Vesth T.C."/>
            <person name="Nybo J."/>
            <person name="Theobald S."/>
            <person name="Brandl J."/>
            <person name="Frisvad J.C."/>
            <person name="Nielsen K.F."/>
            <person name="Lyhne E.K."/>
            <person name="Kogle M.E."/>
            <person name="Kuo A."/>
            <person name="Riley R."/>
            <person name="Clum A."/>
            <person name="Nolan M."/>
            <person name="Lipzen A."/>
            <person name="Salamov A."/>
            <person name="Henrissat B."/>
            <person name="Wiebenga A."/>
            <person name="De Vries R.P."/>
            <person name="Grigoriev I.V."/>
            <person name="Mortensen U.H."/>
            <person name="Andersen M.R."/>
            <person name="Baker S.E."/>
        </authorList>
    </citation>
    <scope>NUCLEOTIDE SEQUENCE [LARGE SCALE GENOMIC DNA]</scope>
    <source>
        <strain evidence="12 13">CBS 117.55</strain>
    </source>
</reference>
<dbReference type="Gene3D" id="3.40.50.300">
    <property type="entry name" value="P-loop containing nucleotide triphosphate hydrolases"/>
    <property type="match status" value="2"/>
</dbReference>
<evidence type="ECO:0000256" key="9">
    <source>
        <dbReference type="SAM" id="Phobius"/>
    </source>
</evidence>
<feature type="transmembrane region" description="Helical" evidence="9">
    <location>
        <begin position="849"/>
        <end position="870"/>
    </location>
</feature>
<dbReference type="SUPFAM" id="SSF90123">
    <property type="entry name" value="ABC transporter transmembrane region"/>
    <property type="match status" value="2"/>
</dbReference>
<sequence>MIAFVTTPLSSEEQRSEALKLLVSVVVVFVGFAIGNGFADIAMIKASLAVKGALVGIIHEKALTVGDKPQGSPVTLLSNDIADIKNAVEHFHRVVLSAFQLAVGMCLLAAKLEWVCLVPIAIVIATSQGSKHVAANLGPKQQEWSGATEKRISLITASLEHMKTIKMMGMSEHMASKIKSAREDELKCNTSFNFTIVVITFVSGIVKNFSPVITLAIYAVQARLRGQDGLDTNTAFTAVAIITLVTQPMITMMVALPTLLSAMTGFDRIQKYLLSPSFEDKRVLTDSQGPWSVKLNGDPDDLPGQDAPFAIEIQGATIRPAPDAGPVLKSIDISIPEGSLAFCAGAVGTGKTTLARAILGEISPDCGVVRTSSHTIGYCAQSAWLTNGTVQQLICGPSRSKDIDEQWYQKVVYACDLTDDIQRMSKGDQTVIGSGGVVLSGGQRQRVALARAVYSKLKILVLDDVLSALDAQTEAHIVERLLGTNGLLRNTGVTVFLITHTTQHFPLADYIVVLNDGHVSEQGTWDQLRTQSGYISKVILHEGDKRLHEGGDAEGAEVKTSAPAEPERSMDRVRQKGDRSLYSYYFSTMGYFNVSLMVSGMALMSVFSMVTQYWLKWWTDAGGSGEQWSYIAVYILLAAATLITNIGWVFLLLVILAPKASKELHQRLLRTVVDAPLSFFTAADIGTTLTRFSQDLKQIDRMLPGSVAGTGLNLFRLIGQLLLLFAAQRYIGLTFPFLMLALYGVQLFYLHTTRQLRWLEMESASLVSNSFLDTVQGLTTIRAFGWEDAFAADNSRCLDTSQKPDYNIMYLQTWLHFAMDLTIAGLALSFVVVTVLFRDSLSGGEMGIAMNVLLSASITLLVVLETWTHLESALGVISRIKSFEKEVDPESKPGEDHQPPATWPEEGTVRFEETIAGYNVESTALNRISLQISAGEKIGICGRTGSGKSSLLLSLLRLIELSSGTIAIDDLDLQTLPRETIRSRIITIPQDPLLMKSDTLRENLDPTGTIPDEEIIATLEKVRLWHVFTSRDSTAQTQIPDPSSVEIAIQPETCLDAALKDYPLSTGEQQMFSLARAMLMRFTRGKLVILDEATSNIDKETDALIQQLLRVEFQGYTVLTVAHRLNTILDSDKVVVLDQGRVVEVGAPRELVERENGAFRGLLGK</sequence>
<dbReference type="STRING" id="1448321.A0A317VY04"/>
<evidence type="ECO:0000256" key="1">
    <source>
        <dbReference type="ARBA" id="ARBA00004141"/>
    </source>
</evidence>
<proteinExistence type="predicted"/>
<dbReference type="RefSeq" id="XP_025398152.1">
    <property type="nucleotide sequence ID" value="XM_025545952.1"/>
</dbReference>
<dbReference type="PROSITE" id="PS50893">
    <property type="entry name" value="ABC_TRANSPORTER_2"/>
    <property type="match status" value="2"/>
</dbReference>
<keyword evidence="12" id="KW-0378">Hydrolase</keyword>
<dbReference type="Proteomes" id="UP000247233">
    <property type="component" value="Unassembled WGS sequence"/>
</dbReference>
<gene>
    <name evidence="12" type="ORF">BO70DRAFT_388058</name>
</gene>
<feature type="region of interest" description="Disordered" evidence="8">
    <location>
        <begin position="548"/>
        <end position="570"/>
    </location>
</feature>
<feature type="transmembrane region" description="Helical" evidence="9">
    <location>
        <begin position="814"/>
        <end position="837"/>
    </location>
</feature>
<name>A0A317VY04_9EURO</name>
<evidence type="ECO:0000256" key="6">
    <source>
        <dbReference type="ARBA" id="ARBA00022989"/>
    </source>
</evidence>
<evidence type="ECO:0000256" key="7">
    <source>
        <dbReference type="ARBA" id="ARBA00023136"/>
    </source>
</evidence>
<dbReference type="PROSITE" id="PS50929">
    <property type="entry name" value="ABC_TM1F"/>
    <property type="match status" value="2"/>
</dbReference>
<dbReference type="GO" id="GO:0005524">
    <property type="term" value="F:ATP binding"/>
    <property type="evidence" value="ECO:0007669"/>
    <property type="project" value="UniProtKB-KW"/>
</dbReference>
<dbReference type="GeneID" id="37068189"/>
<evidence type="ECO:0000313" key="13">
    <source>
        <dbReference type="Proteomes" id="UP000247233"/>
    </source>
</evidence>
<dbReference type="VEuPathDB" id="FungiDB:BO70DRAFT_388058"/>
<dbReference type="InterPro" id="IPR003439">
    <property type="entry name" value="ABC_transporter-like_ATP-bd"/>
</dbReference>
<keyword evidence="2" id="KW-0813">Transport</keyword>
<dbReference type="GO" id="GO:0016887">
    <property type="term" value="F:ATP hydrolysis activity"/>
    <property type="evidence" value="ECO:0007669"/>
    <property type="project" value="InterPro"/>
</dbReference>
<feature type="transmembrane region" description="Helical" evidence="9">
    <location>
        <begin position="733"/>
        <end position="751"/>
    </location>
</feature>
<dbReference type="Pfam" id="PF00664">
    <property type="entry name" value="ABC_membrane"/>
    <property type="match status" value="2"/>
</dbReference>
<dbReference type="InterPro" id="IPR036640">
    <property type="entry name" value="ABC1_TM_sf"/>
</dbReference>
<dbReference type="FunFam" id="3.40.50.300:FF:000838">
    <property type="entry name" value="ABC multidrug transporter (Eurofung)"/>
    <property type="match status" value="1"/>
</dbReference>
<evidence type="ECO:0000256" key="4">
    <source>
        <dbReference type="ARBA" id="ARBA00022741"/>
    </source>
</evidence>
<dbReference type="CDD" id="cd18580">
    <property type="entry name" value="ABC_6TM_ABCC_D2"/>
    <property type="match status" value="1"/>
</dbReference>
<feature type="transmembrane region" description="Helical" evidence="9">
    <location>
        <begin position="630"/>
        <end position="656"/>
    </location>
</feature>
<feature type="domain" description="ABC transporter" evidence="10">
    <location>
        <begin position="313"/>
        <end position="541"/>
    </location>
</feature>
<dbReference type="GO" id="GO:0016020">
    <property type="term" value="C:membrane"/>
    <property type="evidence" value="ECO:0007669"/>
    <property type="project" value="UniProtKB-SubCell"/>
</dbReference>
<keyword evidence="4" id="KW-0547">Nucleotide-binding</keyword>
<evidence type="ECO:0000256" key="8">
    <source>
        <dbReference type="SAM" id="MobiDB-lite"/>
    </source>
</evidence>
<feature type="transmembrane region" description="Helical" evidence="9">
    <location>
        <begin position="18"/>
        <end position="39"/>
    </location>
</feature>
<dbReference type="OrthoDB" id="4139357at2759"/>
<evidence type="ECO:0000256" key="5">
    <source>
        <dbReference type="ARBA" id="ARBA00022840"/>
    </source>
</evidence>
<organism evidence="12 13">
    <name type="scientific">Aspergillus heteromorphus CBS 117.55</name>
    <dbReference type="NCBI Taxonomy" id="1448321"/>
    <lineage>
        <taxon>Eukaryota</taxon>
        <taxon>Fungi</taxon>
        <taxon>Dikarya</taxon>
        <taxon>Ascomycota</taxon>
        <taxon>Pezizomycotina</taxon>
        <taxon>Eurotiomycetes</taxon>
        <taxon>Eurotiomycetidae</taxon>
        <taxon>Eurotiales</taxon>
        <taxon>Aspergillaceae</taxon>
        <taxon>Aspergillus</taxon>
        <taxon>Aspergillus subgen. Circumdati</taxon>
    </lineage>
</organism>
<dbReference type="EMBL" id="MSFL01000017">
    <property type="protein sequence ID" value="PWY78211.1"/>
    <property type="molecule type" value="Genomic_DNA"/>
</dbReference>
<feature type="transmembrane region" description="Helical" evidence="9">
    <location>
        <begin position="192"/>
        <end position="218"/>
    </location>
</feature>
<evidence type="ECO:0000313" key="12">
    <source>
        <dbReference type="EMBL" id="PWY78211.1"/>
    </source>
</evidence>
<keyword evidence="13" id="KW-1185">Reference proteome</keyword>
<keyword evidence="7 9" id="KW-0472">Membrane</keyword>
<comment type="caution">
    <text evidence="12">The sequence shown here is derived from an EMBL/GenBank/DDBJ whole genome shotgun (WGS) entry which is preliminary data.</text>
</comment>
<evidence type="ECO:0000259" key="10">
    <source>
        <dbReference type="PROSITE" id="PS50893"/>
    </source>
</evidence>
<dbReference type="InterPro" id="IPR050173">
    <property type="entry name" value="ABC_transporter_C-like"/>
</dbReference>
<feature type="domain" description="ABC transmembrane type-1" evidence="11">
    <location>
        <begin position="596"/>
        <end position="872"/>
    </location>
</feature>
<feature type="domain" description="ABC transmembrane type-1" evidence="11">
    <location>
        <begin position="1"/>
        <end position="261"/>
    </location>
</feature>
<evidence type="ECO:0000256" key="2">
    <source>
        <dbReference type="ARBA" id="ARBA00022448"/>
    </source>
</evidence>
<comment type="subcellular location">
    <subcellularLocation>
        <location evidence="1">Membrane</location>
        <topology evidence="1">Multi-pass membrane protein</topology>
    </subcellularLocation>
</comment>
<evidence type="ECO:0000259" key="11">
    <source>
        <dbReference type="PROSITE" id="PS50929"/>
    </source>
</evidence>
<dbReference type="InterPro" id="IPR011527">
    <property type="entry name" value="ABC1_TM_dom"/>
</dbReference>
<accession>A0A317VY04</accession>
<dbReference type="PANTHER" id="PTHR24223">
    <property type="entry name" value="ATP-BINDING CASSETTE SUB-FAMILY C"/>
    <property type="match status" value="1"/>
</dbReference>
<dbReference type="Pfam" id="PF00005">
    <property type="entry name" value="ABC_tran"/>
    <property type="match status" value="2"/>
</dbReference>
<evidence type="ECO:0000256" key="3">
    <source>
        <dbReference type="ARBA" id="ARBA00022692"/>
    </source>
</evidence>
<dbReference type="AlphaFoldDB" id="A0A317VY04"/>
<dbReference type="SUPFAM" id="SSF52540">
    <property type="entry name" value="P-loop containing nucleoside triphosphate hydrolases"/>
    <property type="match status" value="2"/>
</dbReference>
<feature type="domain" description="ABC transporter" evidence="10">
    <location>
        <begin position="909"/>
        <end position="1164"/>
    </location>
</feature>
<protein>
    <submittedName>
        <fullName evidence="12">P-loop containing nucleoside triphosphate hydrolase protein</fullName>
    </submittedName>
</protein>
<dbReference type="GO" id="GO:0140359">
    <property type="term" value="F:ABC-type transporter activity"/>
    <property type="evidence" value="ECO:0007669"/>
    <property type="project" value="InterPro"/>
</dbReference>
<dbReference type="InterPro" id="IPR017871">
    <property type="entry name" value="ABC_transporter-like_CS"/>
</dbReference>
<dbReference type="PANTHER" id="PTHR24223:SF345">
    <property type="entry name" value="ABC MULTIDRUG TRANSPORTER (EUROFUNG)"/>
    <property type="match status" value="1"/>
</dbReference>
<dbReference type="PROSITE" id="PS00211">
    <property type="entry name" value="ABC_TRANSPORTER_1"/>
    <property type="match status" value="1"/>
</dbReference>
<keyword evidence="3 9" id="KW-0812">Transmembrane</keyword>
<dbReference type="Gene3D" id="1.20.1560.10">
    <property type="entry name" value="ABC transporter type 1, transmembrane domain"/>
    <property type="match status" value="2"/>
</dbReference>
<dbReference type="InterPro" id="IPR003593">
    <property type="entry name" value="AAA+_ATPase"/>
</dbReference>